<name>A0AAX2CDE4_9BACI</name>
<dbReference type="Gene3D" id="3.40.50.720">
    <property type="entry name" value="NAD(P)-binding Rossmann-like Domain"/>
    <property type="match status" value="1"/>
</dbReference>
<dbReference type="EC" id="5.1.3.2" evidence="2"/>
<dbReference type="InterPro" id="IPR050177">
    <property type="entry name" value="Lipid_A_modif_metabolic_enz"/>
</dbReference>
<reference evidence="2 3" key="1">
    <citation type="submission" date="2016-08" db="EMBL/GenBank/DDBJ databases">
        <authorList>
            <person name="Loux V."/>
            <person name="Rue O."/>
        </authorList>
    </citation>
    <scope>NUCLEOTIDE SEQUENCE [LARGE SCALE GENOMIC DNA]</scope>
    <source>
        <strain evidence="2 3">AFSSA_08CEB44bac</strain>
    </source>
</reference>
<dbReference type="InterPro" id="IPR036291">
    <property type="entry name" value="NAD(P)-bd_dom_sf"/>
</dbReference>
<evidence type="ECO:0000259" key="1">
    <source>
        <dbReference type="Pfam" id="PF01370"/>
    </source>
</evidence>
<dbReference type="Proteomes" id="UP000242164">
    <property type="component" value="Unassembled WGS sequence"/>
</dbReference>
<evidence type="ECO:0000313" key="2">
    <source>
        <dbReference type="EMBL" id="SCL86005.1"/>
    </source>
</evidence>
<protein>
    <submittedName>
        <fullName evidence="2">UDP-glucose 4-epimerase</fullName>
        <ecNumber evidence="2">5.1.3.2</ecNumber>
    </submittedName>
</protein>
<accession>A0AAX2CDE4</accession>
<dbReference type="EMBL" id="FMIK01000017">
    <property type="protein sequence ID" value="SCL86005.1"/>
    <property type="molecule type" value="Genomic_DNA"/>
</dbReference>
<dbReference type="SUPFAM" id="SSF51735">
    <property type="entry name" value="NAD(P)-binding Rossmann-fold domains"/>
    <property type="match status" value="1"/>
</dbReference>
<evidence type="ECO:0000313" key="3">
    <source>
        <dbReference type="Proteomes" id="UP000242164"/>
    </source>
</evidence>
<dbReference type="PANTHER" id="PTHR43245:SF13">
    <property type="entry name" value="UDP-D-APIOSE_UDP-D-XYLOSE SYNTHASE 2"/>
    <property type="match status" value="1"/>
</dbReference>
<dbReference type="AlphaFoldDB" id="A0AAX2CDE4"/>
<dbReference type="Pfam" id="PF01370">
    <property type="entry name" value="Epimerase"/>
    <property type="match status" value="1"/>
</dbReference>
<dbReference type="GO" id="GO:0003978">
    <property type="term" value="F:UDP-glucose 4-epimerase activity"/>
    <property type="evidence" value="ECO:0007669"/>
    <property type="project" value="UniProtKB-EC"/>
</dbReference>
<sequence length="303" mass="34679">MKKVLVTGGNGWIGKYVVHFLVQMGYEVHATYNKNKPPQQLICHWHKVNLLCDEEIKKLIFHLQPSHLVLLAWEAVPPKCYESINNFYWLQSSITLIQHFSYCGGQRIVVAGTGAEYQWINGVLYEDSKLLCYKNPYSLCKNALHSWLQSYAKQTNLSVCWSRIFHLYGPHEQGNRLISHIITSLLKNKEALCTHGEQSRDFLHVSDVANALVSLLHSQITGTVNIASGHSIQIKEIANIIANKMNKEHLIKLGAIPFSKDEPLFIGVNVTRLKYELNWKPSYDIHSGIEETIVWWKNNDSKT</sequence>
<dbReference type="PANTHER" id="PTHR43245">
    <property type="entry name" value="BIFUNCTIONAL POLYMYXIN RESISTANCE PROTEIN ARNA"/>
    <property type="match status" value="1"/>
</dbReference>
<gene>
    <name evidence="2" type="ORF">BCB44BAC_00871</name>
</gene>
<keyword evidence="2" id="KW-0413">Isomerase</keyword>
<dbReference type="InterPro" id="IPR001509">
    <property type="entry name" value="Epimerase_deHydtase"/>
</dbReference>
<comment type="caution">
    <text evidence="2">The sequence shown here is derived from an EMBL/GenBank/DDBJ whole genome shotgun (WGS) entry which is preliminary data.</text>
</comment>
<proteinExistence type="predicted"/>
<organism evidence="2 3">
    <name type="scientific">Bacillus cytotoxicus</name>
    <dbReference type="NCBI Taxonomy" id="580165"/>
    <lineage>
        <taxon>Bacteria</taxon>
        <taxon>Bacillati</taxon>
        <taxon>Bacillota</taxon>
        <taxon>Bacilli</taxon>
        <taxon>Bacillales</taxon>
        <taxon>Bacillaceae</taxon>
        <taxon>Bacillus</taxon>
        <taxon>Bacillus cereus group</taxon>
    </lineage>
</organism>
<feature type="domain" description="NAD-dependent epimerase/dehydratase" evidence="1">
    <location>
        <begin position="4"/>
        <end position="227"/>
    </location>
</feature>